<dbReference type="EMBL" id="SDKC01000001">
    <property type="protein sequence ID" value="RXS76413.1"/>
    <property type="molecule type" value="Genomic_DNA"/>
</dbReference>
<evidence type="ECO:0000313" key="2">
    <source>
        <dbReference type="EMBL" id="RXS76413.1"/>
    </source>
</evidence>
<dbReference type="SUPFAM" id="SSF88659">
    <property type="entry name" value="Sigma3 and sigma4 domains of RNA polymerase sigma factors"/>
    <property type="match status" value="1"/>
</dbReference>
<name>A0A4Q1RKV9_9FIRM</name>
<keyword evidence="3" id="KW-1185">Reference proteome</keyword>
<organism evidence="2 3">
    <name type="scientific">Blautia faecicola</name>
    <dbReference type="NCBI Taxonomy" id="2509240"/>
    <lineage>
        <taxon>Bacteria</taxon>
        <taxon>Bacillati</taxon>
        <taxon>Bacillota</taxon>
        <taxon>Clostridia</taxon>
        <taxon>Lachnospirales</taxon>
        <taxon>Lachnospiraceae</taxon>
        <taxon>Blautia</taxon>
    </lineage>
</organism>
<protein>
    <submittedName>
        <fullName evidence="2">DUF1492 domain-containing protein</fullName>
    </submittedName>
</protein>
<dbReference type="Pfam" id="PF04545">
    <property type="entry name" value="Sigma70_r4"/>
    <property type="match status" value="1"/>
</dbReference>
<evidence type="ECO:0000259" key="1">
    <source>
        <dbReference type="Pfam" id="PF04545"/>
    </source>
</evidence>
<dbReference type="Proteomes" id="UP000290106">
    <property type="component" value="Unassembled WGS sequence"/>
</dbReference>
<dbReference type="InterPro" id="IPR013324">
    <property type="entry name" value="RNA_pol_sigma_r3/r4-like"/>
</dbReference>
<comment type="caution">
    <text evidence="2">The sequence shown here is derived from an EMBL/GenBank/DDBJ whole genome shotgun (WGS) entry which is preliminary data.</text>
</comment>
<dbReference type="GO" id="GO:0003700">
    <property type="term" value="F:DNA-binding transcription factor activity"/>
    <property type="evidence" value="ECO:0007669"/>
    <property type="project" value="InterPro"/>
</dbReference>
<dbReference type="InterPro" id="IPR007630">
    <property type="entry name" value="RNA_pol_sigma70_r4"/>
</dbReference>
<accession>A0A4Q1RKV9</accession>
<evidence type="ECO:0000313" key="3">
    <source>
        <dbReference type="Proteomes" id="UP000290106"/>
    </source>
</evidence>
<dbReference type="AlphaFoldDB" id="A0A4Q1RKV9"/>
<reference evidence="2 3" key="1">
    <citation type="submission" date="2019-01" db="EMBL/GenBank/DDBJ databases">
        <title>Blautia sp. nov. KGMB01111 isolated human feces.</title>
        <authorList>
            <person name="Park J.-E."/>
            <person name="Kim J.-S."/>
            <person name="Park S.-H."/>
        </authorList>
    </citation>
    <scope>NUCLEOTIDE SEQUENCE [LARGE SCALE GENOMIC DNA]</scope>
    <source>
        <strain evidence="2 3">KGMB01111</strain>
    </source>
</reference>
<dbReference type="GO" id="GO:0006352">
    <property type="term" value="P:DNA-templated transcription initiation"/>
    <property type="evidence" value="ECO:0007669"/>
    <property type="project" value="InterPro"/>
</dbReference>
<dbReference type="OrthoDB" id="3242975at2"/>
<proteinExistence type="predicted"/>
<dbReference type="Gene3D" id="1.20.140.160">
    <property type="match status" value="1"/>
</dbReference>
<dbReference type="RefSeq" id="WP_129259072.1">
    <property type="nucleotide sequence ID" value="NZ_SDKC01000001.1"/>
</dbReference>
<feature type="domain" description="RNA polymerase sigma-70 region 4" evidence="1">
    <location>
        <begin position="94"/>
        <end position="136"/>
    </location>
</feature>
<gene>
    <name evidence="2" type="ORF">ETP43_15200</name>
</gene>
<sequence>MQNNISIDQKKQYLKSYRSTLWNIQLLEDEIHMFQSFSNTPSYIIHPVCGTQAFTDYTSYRTQIDTQIARLQAKRLESIRYYRKILQCISTIEDPTEQTLLRLKYIHGNTLESIAETLNYSLRQIHNIHRHALEHLTIPAN</sequence>